<proteinExistence type="inferred from homology"/>
<dbReference type="AlphaFoldDB" id="A0A8A1MHB0"/>
<dbReference type="Proteomes" id="UP000663671">
    <property type="component" value="Chromosome 1"/>
</dbReference>
<keyword evidence="3" id="KW-0378">Hydrolase</keyword>
<comment type="similarity">
    <text evidence="1">Belongs to the aldehyde dehydrogenase family.</text>
</comment>
<protein>
    <submittedName>
        <fullName evidence="3">Isochorismatase hydrolase</fullName>
    </submittedName>
</protein>
<sequence>MADSSDLNLDAPSDLQDLPDLSMELIPPQEGTYPDRASLLAAVQAHGKAHGYNIVVKSSSTPTEKKPGRVAKVWLRCDRGGQYRPRNGLTEETRKRRRTSRLMDCPFMLVAAGHPGIWTLTVLNPSHNHGPIVEKPRQNPHPKAKKGQVTATPYDWPHDATFTPFTTALFVHQADTWRIKDTTLRLHSSLFLSYSDYLMLSAQPAFLCIIPVKGTALTSRASPIGKLSAQKSTRLA</sequence>
<name>A0A8A1MHB0_AJECA</name>
<dbReference type="GO" id="GO:0006210">
    <property type="term" value="P:thymine catabolic process"/>
    <property type="evidence" value="ECO:0007669"/>
    <property type="project" value="TreeGrafter"/>
</dbReference>
<dbReference type="PANTHER" id="PTHR43866">
    <property type="entry name" value="MALONATE-SEMIALDEHYDE DEHYDROGENASE"/>
    <property type="match status" value="1"/>
</dbReference>
<dbReference type="PANTHER" id="PTHR43866:SF3">
    <property type="entry name" value="METHYLMALONATE-SEMIALDEHYDE DEHYDROGENASE [ACYLATING], MITOCHONDRIAL"/>
    <property type="match status" value="1"/>
</dbReference>
<dbReference type="GO" id="GO:0006574">
    <property type="term" value="P:L-valine catabolic process"/>
    <property type="evidence" value="ECO:0007669"/>
    <property type="project" value="TreeGrafter"/>
</dbReference>
<dbReference type="GO" id="GO:0005739">
    <property type="term" value="C:mitochondrion"/>
    <property type="evidence" value="ECO:0007669"/>
    <property type="project" value="TreeGrafter"/>
</dbReference>
<evidence type="ECO:0000256" key="1">
    <source>
        <dbReference type="ARBA" id="ARBA00009986"/>
    </source>
</evidence>
<dbReference type="VEuPathDB" id="FungiDB:I7I51_01055"/>
<dbReference type="InterPro" id="IPR010061">
    <property type="entry name" value="MeMal-semiAld_DH"/>
</dbReference>
<gene>
    <name evidence="3" type="ORF">I7I51_01055</name>
</gene>
<dbReference type="OrthoDB" id="167809at2759"/>
<accession>A0A8A1MHB0</accession>
<dbReference type="GO" id="GO:0016787">
    <property type="term" value="F:hydrolase activity"/>
    <property type="evidence" value="ECO:0007669"/>
    <property type="project" value="UniProtKB-KW"/>
</dbReference>
<organism evidence="3 4">
    <name type="scientific">Ajellomyces capsulatus</name>
    <name type="common">Darling's disease fungus</name>
    <name type="synonym">Histoplasma capsulatum</name>
    <dbReference type="NCBI Taxonomy" id="5037"/>
    <lineage>
        <taxon>Eukaryota</taxon>
        <taxon>Fungi</taxon>
        <taxon>Dikarya</taxon>
        <taxon>Ascomycota</taxon>
        <taxon>Pezizomycotina</taxon>
        <taxon>Eurotiomycetes</taxon>
        <taxon>Eurotiomycetidae</taxon>
        <taxon>Onygenales</taxon>
        <taxon>Ajellomycetaceae</taxon>
        <taxon>Histoplasma</taxon>
    </lineage>
</organism>
<evidence type="ECO:0000256" key="2">
    <source>
        <dbReference type="SAM" id="MobiDB-lite"/>
    </source>
</evidence>
<reference evidence="3" key="1">
    <citation type="submission" date="2021-01" db="EMBL/GenBank/DDBJ databases">
        <title>Chromosome-level genome assembly of a human fungal pathogen reveals clustering of transcriptionally co-regulated genes.</title>
        <authorList>
            <person name="Voorhies M."/>
            <person name="Cohen S."/>
            <person name="Shea T.P."/>
            <person name="Petrus S."/>
            <person name="Munoz J.F."/>
            <person name="Poplawski S."/>
            <person name="Goldman W.E."/>
            <person name="Michael T."/>
            <person name="Cuomo C.A."/>
            <person name="Sil A."/>
            <person name="Beyhan S."/>
        </authorList>
    </citation>
    <scope>NUCLEOTIDE SEQUENCE</scope>
    <source>
        <strain evidence="3">WU24</strain>
    </source>
</reference>
<dbReference type="GO" id="GO:0004491">
    <property type="term" value="F:methylmalonate-semialdehyde dehydrogenase (acylating, NAD) activity"/>
    <property type="evidence" value="ECO:0007669"/>
    <property type="project" value="InterPro"/>
</dbReference>
<evidence type="ECO:0000313" key="4">
    <source>
        <dbReference type="Proteomes" id="UP000663671"/>
    </source>
</evidence>
<feature type="region of interest" description="Disordered" evidence="2">
    <location>
        <begin position="1"/>
        <end position="20"/>
    </location>
</feature>
<dbReference type="EMBL" id="CP069114">
    <property type="protein sequence ID" value="QSS63994.1"/>
    <property type="molecule type" value="Genomic_DNA"/>
</dbReference>
<evidence type="ECO:0000313" key="3">
    <source>
        <dbReference type="EMBL" id="QSS63994.1"/>
    </source>
</evidence>